<organism evidence="2 3">
    <name type="scientific">Macrococcus equipercicus</name>
    <dbReference type="NCBI Taxonomy" id="69967"/>
    <lineage>
        <taxon>Bacteria</taxon>
        <taxon>Bacillati</taxon>
        <taxon>Bacillota</taxon>
        <taxon>Bacilli</taxon>
        <taxon>Bacillales</taxon>
        <taxon>Staphylococcaceae</taxon>
        <taxon>Macrococcus</taxon>
    </lineage>
</organism>
<reference evidence="2 3" key="1">
    <citation type="submission" date="2019-09" db="EMBL/GenBank/DDBJ databases">
        <authorList>
            <person name="Mazhar S."/>
            <person name="Altermann E."/>
            <person name="Hill C."/>
            <person name="Mcauliffe O."/>
        </authorList>
    </citation>
    <scope>NUCLEOTIDE SEQUENCE [LARGE SCALE GENOMIC DNA]</scope>
    <source>
        <strain evidence="2 3">ATCC 51831</strain>
    </source>
</reference>
<feature type="domain" description="DUF5626" evidence="1">
    <location>
        <begin position="55"/>
        <end position="181"/>
    </location>
</feature>
<comment type="caution">
    <text evidence="2">The sequence shown here is derived from an EMBL/GenBank/DDBJ whole genome shotgun (WGS) entry which is preliminary data.</text>
</comment>
<protein>
    <recommendedName>
        <fullName evidence="1">DUF5626 domain-containing protein</fullName>
    </recommendedName>
</protein>
<evidence type="ECO:0000313" key="3">
    <source>
        <dbReference type="Proteomes" id="UP000295735"/>
    </source>
</evidence>
<accession>A0ABQ6R623</accession>
<proteinExistence type="predicted"/>
<dbReference type="Proteomes" id="UP000295735">
    <property type="component" value="Unassembled WGS sequence"/>
</dbReference>
<dbReference type="EMBL" id="SCWC02000022">
    <property type="protein sequence ID" value="KAA1034948.1"/>
    <property type="molecule type" value="Genomic_DNA"/>
</dbReference>
<keyword evidence="3" id="KW-1185">Reference proteome</keyword>
<gene>
    <name evidence="2" type="ORF">ERX35_011230</name>
</gene>
<name>A0ABQ6R623_9STAP</name>
<evidence type="ECO:0000259" key="1">
    <source>
        <dbReference type="Pfam" id="PF18540"/>
    </source>
</evidence>
<evidence type="ECO:0000313" key="2">
    <source>
        <dbReference type="EMBL" id="KAA1034948.1"/>
    </source>
</evidence>
<dbReference type="Gene3D" id="2.60.40.3860">
    <property type="match status" value="1"/>
</dbReference>
<dbReference type="InterPro" id="IPR040491">
    <property type="entry name" value="DUF5626"/>
</dbReference>
<dbReference type="Pfam" id="PF18540">
    <property type="entry name" value="DUF5626"/>
    <property type="match status" value="1"/>
</dbReference>
<sequence length="186" mass="20562">MKFIGSTVLASSLLFTGFVQDTHAEVKSGNDLNSNDKLSKESVEKIEKTLGSFELNQSGIQEKTINLGNNKTAVVGLEYTPTVSNSKDGMLRAASLQNGKYRAYWTTGVFNCEFRFIVSNNKITKAYDGTYSGIGVSVKSANLKLDSSKQATYYFEFGTPVWDFGGWNGWLRAKIDSNNKISYTIK</sequence>
<dbReference type="RefSeq" id="WP_149459971.1">
    <property type="nucleotide sequence ID" value="NZ_SCWC02000022.1"/>
</dbReference>